<evidence type="ECO:0008006" key="3">
    <source>
        <dbReference type="Google" id="ProtNLM"/>
    </source>
</evidence>
<protein>
    <recommendedName>
        <fullName evidence="3">Nucleotidyltransferase</fullName>
    </recommendedName>
</protein>
<reference evidence="1 2" key="1">
    <citation type="submission" date="2024-03" db="EMBL/GenBank/DDBJ databases">
        <title>Human intestinal bacterial collection.</title>
        <authorList>
            <person name="Pauvert C."/>
            <person name="Hitch T.C.A."/>
            <person name="Clavel T."/>
        </authorList>
    </citation>
    <scope>NUCLEOTIDE SEQUENCE [LARGE SCALE GENOMIC DNA]</scope>
    <source>
        <strain evidence="1 2">CLA-JM-H44</strain>
    </source>
</reference>
<comment type="caution">
    <text evidence="1">The sequence shown here is derived from an EMBL/GenBank/DDBJ whole genome shotgun (WGS) entry which is preliminary data.</text>
</comment>
<dbReference type="EMBL" id="JBBMFD010000010">
    <property type="protein sequence ID" value="MEQ2440605.1"/>
    <property type="molecule type" value="Genomic_DNA"/>
</dbReference>
<keyword evidence="2" id="KW-1185">Reference proteome</keyword>
<gene>
    <name evidence="1" type="ORF">WMO26_07180</name>
</gene>
<evidence type="ECO:0000313" key="2">
    <source>
        <dbReference type="Proteomes" id="UP001489509"/>
    </source>
</evidence>
<sequence>MITQEVLKEDLLTLEPKAFYLKHIVKSHNWYFSEYLHVPSDEIVDKMDYFKEIVSTNLGINFHSMQIVGSAKTGYSLSPKKVLQPFHNRDSRMDSSDIDIAVISEKLYLHFWTLLRNTKGIYNQYYYKYLTASIFRGYINDKNLRNIDGIREEWDDLVAPINVALQDKLRFEHPITYRIYRSWEDLGEYQLIGISKARAALEGKKNV</sequence>
<name>A0ABV1DZX7_9FIRM</name>
<organism evidence="1 2">
    <name type="scientific">Solibaculum intestinale</name>
    <dbReference type="NCBI Taxonomy" id="3133165"/>
    <lineage>
        <taxon>Bacteria</taxon>
        <taxon>Bacillati</taxon>
        <taxon>Bacillota</taxon>
        <taxon>Clostridia</taxon>
        <taxon>Eubacteriales</taxon>
        <taxon>Oscillospiraceae</taxon>
        <taxon>Solibaculum</taxon>
    </lineage>
</organism>
<evidence type="ECO:0000313" key="1">
    <source>
        <dbReference type="EMBL" id="MEQ2440605.1"/>
    </source>
</evidence>
<dbReference type="RefSeq" id="WP_349219269.1">
    <property type="nucleotide sequence ID" value="NZ_JBBMFD010000010.1"/>
</dbReference>
<proteinExistence type="predicted"/>
<accession>A0ABV1DZX7</accession>
<dbReference type="Proteomes" id="UP001489509">
    <property type="component" value="Unassembled WGS sequence"/>
</dbReference>